<feature type="compositionally biased region" description="Polar residues" evidence="1">
    <location>
        <begin position="29"/>
        <end position="41"/>
    </location>
</feature>
<dbReference type="Pfam" id="PF07059">
    <property type="entry name" value="EDR2_C"/>
    <property type="match status" value="1"/>
</dbReference>
<proteinExistence type="predicted"/>
<gene>
    <name evidence="3" type="ORF">GCM10023116_28350</name>
</gene>
<feature type="region of interest" description="Disordered" evidence="1">
    <location>
        <begin position="1"/>
        <end position="141"/>
    </location>
</feature>
<feature type="compositionally biased region" description="Basic and acidic residues" evidence="1">
    <location>
        <begin position="46"/>
        <end position="58"/>
    </location>
</feature>
<evidence type="ECO:0000313" key="3">
    <source>
        <dbReference type="EMBL" id="GAA4650552.1"/>
    </source>
</evidence>
<accession>A0ABP8V6I5</accession>
<dbReference type="EMBL" id="BAABFL010000405">
    <property type="protein sequence ID" value="GAA4650552.1"/>
    <property type="molecule type" value="Genomic_DNA"/>
</dbReference>
<organism evidence="3 4">
    <name type="scientific">Kistimonas scapharcae</name>
    <dbReference type="NCBI Taxonomy" id="1036133"/>
    <lineage>
        <taxon>Bacteria</taxon>
        <taxon>Pseudomonadati</taxon>
        <taxon>Pseudomonadota</taxon>
        <taxon>Gammaproteobacteria</taxon>
        <taxon>Oceanospirillales</taxon>
        <taxon>Endozoicomonadaceae</taxon>
        <taxon>Kistimonas</taxon>
    </lineage>
</organism>
<dbReference type="InterPro" id="IPR009769">
    <property type="entry name" value="EDR2_C"/>
</dbReference>
<protein>
    <recommendedName>
        <fullName evidence="2">Protein ENHANCED DISEASE RESISTANCE 2 C-terminal domain-containing protein</fullName>
    </recommendedName>
</protein>
<feature type="domain" description="Protein ENHANCED DISEASE RESISTANCE 2 C-terminal" evidence="2">
    <location>
        <begin position="280"/>
        <end position="521"/>
    </location>
</feature>
<feature type="compositionally biased region" description="Low complexity" evidence="1">
    <location>
        <begin position="107"/>
        <end position="124"/>
    </location>
</feature>
<comment type="caution">
    <text evidence="3">The sequence shown here is derived from an EMBL/GenBank/DDBJ whole genome shotgun (WGS) entry which is preliminary data.</text>
</comment>
<evidence type="ECO:0000313" key="4">
    <source>
        <dbReference type="Proteomes" id="UP001500604"/>
    </source>
</evidence>
<dbReference type="Proteomes" id="UP001500604">
    <property type="component" value="Unassembled WGS sequence"/>
</dbReference>
<sequence length="545" mass="60768">MEQNEPVLDGDRIATEVPSGEDDAGIPDTQPSESRIDNTSPLRVRASSDPEKKSKKQPDVVLCLKKSQSTTALPEVAPGKSIRDPLTGLDVTSAGTDSTAAAEPPHSSFQDTSSTSSSYLSVRSQPEVDDQGKEGSQSDLEPFWDFPEVSLHVPGTIIVPAETMQEETAFRSLPESTIYEETLRAEFLSELDQPEGEVTASSEATDVQEDISSLQEMPQAATSVTSKNYAWQSVFTQERYQTQAYENIRSFLTDNPSLARGGNYQEACFDLDFSKKDDIERTKLKARPEGYIRKIQSEKVNAETSVMPLVAVELYRNDLKWKTGWTGWIEGDTVRITSCENSYSYQWLSKKNPPFIFVVHILLPEISLILNYAKPGLYPFEGGYQQLMNNLFYSVGNDFDKAVKKLKLIPQVINKMPSIHIPLVGDINDFMDTAAIVKERFSYLPFCDEERVGEDRRHFEVCIDMRASLAVRSLFGTIKSQAKSMHLNLAFTVEPLDKKEQEKEGGESQLPEVLFAGVEIKKPVFGTVDELEELGTSGVVVHTVK</sequence>
<name>A0ABP8V6I5_9GAMM</name>
<evidence type="ECO:0000256" key="1">
    <source>
        <dbReference type="SAM" id="MobiDB-lite"/>
    </source>
</evidence>
<reference evidence="4" key="1">
    <citation type="journal article" date="2019" name="Int. J. Syst. Evol. Microbiol.">
        <title>The Global Catalogue of Microorganisms (GCM) 10K type strain sequencing project: providing services to taxonomists for standard genome sequencing and annotation.</title>
        <authorList>
            <consortium name="The Broad Institute Genomics Platform"/>
            <consortium name="The Broad Institute Genome Sequencing Center for Infectious Disease"/>
            <person name="Wu L."/>
            <person name="Ma J."/>
        </authorList>
    </citation>
    <scope>NUCLEOTIDE SEQUENCE [LARGE SCALE GENOMIC DNA]</scope>
    <source>
        <strain evidence="4">JCM 17805</strain>
    </source>
</reference>
<keyword evidence="4" id="KW-1185">Reference proteome</keyword>
<evidence type="ECO:0000259" key="2">
    <source>
        <dbReference type="Pfam" id="PF07059"/>
    </source>
</evidence>